<dbReference type="KEGG" id="mcub:MCBB_1846"/>
<dbReference type="PANTHER" id="PTHR45947">
    <property type="entry name" value="SULFOQUINOVOSYL TRANSFERASE SQD2"/>
    <property type="match status" value="1"/>
</dbReference>
<evidence type="ECO:0000313" key="3">
    <source>
        <dbReference type="EMBL" id="SCG86395.1"/>
    </source>
</evidence>
<reference evidence="3 4" key="1">
    <citation type="submission" date="2016-08" db="EMBL/GenBank/DDBJ databases">
        <authorList>
            <person name="Seilhamer J.J."/>
        </authorList>
    </citation>
    <scope>NUCLEOTIDE SEQUENCE [LARGE SCALE GENOMIC DNA]</scope>
    <source>
        <strain evidence="3">Buetzberg</strain>
    </source>
</reference>
<dbReference type="GO" id="GO:0016757">
    <property type="term" value="F:glycosyltransferase activity"/>
    <property type="evidence" value="ECO:0007669"/>
    <property type="project" value="InterPro"/>
</dbReference>
<dbReference type="SUPFAM" id="SSF53756">
    <property type="entry name" value="UDP-Glycosyltransferase/glycogen phosphorylase"/>
    <property type="match status" value="1"/>
</dbReference>
<dbReference type="Gene3D" id="3.40.50.2000">
    <property type="entry name" value="Glycogen Phosphorylase B"/>
    <property type="match status" value="2"/>
</dbReference>
<evidence type="ECO:0000259" key="2">
    <source>
        <dbReference type="Pfam" id="PF13439"/>
    </source>
</evidence>
<dbReference type="Proteomes" id="UP000094707">
    <property type="component" value="Chromosome I"/>
</dbReference>
<dbReference type="Pfam" id="PF13439">
    <property type="entry name" value="Glyco_transf_4"/>
    <property type="match status" value="1"/>
</dbReference>
<name>A0A1D3L4B4_9EURY</name>
<organism evidence="3 4">
    <name type="scientific">Methanobacterium congolense</name>
    <dbReference type="NCBI Taxonomy" id="118062"/>
    <lineage>
        <taxon>Archaea</taxon>
        <taxon>Methanobacteriati</taxon>
        <taxon>Methanobacteriota</taxon>
        <taxon>Methanomada group</taxon>
        <taxon>Methanobacteria</taxon>
        <taxon>Methanobacteriales</taxon>
        <taxon>Methanobacteriaceae</taxon>
        <taxon>Methanobacterium</taxon>
    </lineage>
</organism>
<dbReference type="OrthoDB" id="132546at2157"/>
<dbReference type="Pfam" id="PF00534">
    <property type="entry name" value="Glycos_transf_1"/>
    <property type="match status" value="1"/>
</dbReference>
<dbReference type="InterPro" id="IPR001296">
    <property type="entry name" value="Glyco_trans_1"/>
</dbReference>
<dbReference type="RefSeq" id="WP_084789934.1">
    <property type="nucleotide sequence ID" value="NZ_LT607756.1"/>
</dbReference>
<dbReference type="EMBL" id="LT607756">
    <property type="protein sequence ID" value="SCG86395.1"/>
    <property type="molecule type" value="Genomic_DNA"/>
</dbReference>
<sequence length="378" mass="42941">MKILMIHYSEITSPGGVHRTVVEMAKNLSKMDHDVTVLQGNPNGLSHKETYEGFRIIRIKSRVADHLYGFSPEIYSYLKKHFSELNPDVIHVHGYHTLFSPEVAYLIKKLNPQVPIVFSPHFGVFSRSSFAGKHLWGIYNRSLGKNVVENSEIIITASRFESDNLMKLFKVAEKNIKVIPHGVDYINTEKVKEKNGNINLLYVGYLLELKGIQWIIEALHDLVYMKKVDAFLTIVGEGPYEGELKKLAQTLKVSQFIRWEGFVPASQSERLREIYQSSDVLLLLSQSENYGIVVSEALASKTPVIVTKRTALNEFLDEPGCFGVNYPPNPGEVADLVLQIHEDGVEVGPLTQKIQTWDEIVKKYEREYRVVVSPNEPD</sequence>
<dbReference type="GeneID" id="30412684"/>
<feature type="domain" description="Glycosyl transferase family 1" evidence="1">
    <location>
        <begin position="189"/>
        <end position="344"/>
    </location>
</feature>
<gene>
    <name evidence="3" type="ORF">MCBB_1846</name>
</gene>
<protein>
    <submittedName>
        <fullName evidence="3">Glycosyl transferase group 1</fullName>
    </submittedName>
</protein>
<dbReference type="CDD" id="cd03801">
    <property type="entry name" value="GT4_PimA-like"/>
    <property type="match status" value="1"/>
</dbReference>
<feature type="domain" description="Glycosyltransferase subfamily 4-like N-terminal" evidence="2">
    <location>
        <begin position="14"/>
        <end position="184"/>
    </location>
</feature>
<proteinExistence type="predicted"/>
<keyword evidence="4" id="KW-1185">Reference proteome</keyword>
<accession>A0A1D3L4B4</accession>
<dbReference type="InterPro" id="IPR050194">
    <property type="entry name" value="Glycosyltransferase_grp1"/>
</dbReference>
<dbReference type="PANTHER" id="PTHR45947:SF3">
    <property type="entry name" value="SULFOQUINOVOSYL TRANSFERASE SQD2"/>
    <property type="match status" value="1"/>
</dbReference>
<evidence type="ECO:0000259" key="1">
    <source>
        <dbReference type="Pfam" id="PF00534"/>
    </source>
</evidence>
<dbReference type="STRING" id="118062.MCBB_1846"/>
<dbReference type="AlphaFoldDB" id="A0A1D3L4B4"/>
<dbReference type="InterPro" id="IPR028098">
    <property type="entry name" value="Glyco_trans_4-like_N"/>
</dbReference>
<evidence type="ECO:0000313" key="4">
    <source>
        <dbReference type="Proteomes" id="UP000094707"/>
    </source>
</evidence>
<keyword evidence="3" id="KW-0808">Transferase</keyword>